<dbReference type="EMBL" id="SODV01000002">
    <property type="protein sequence ID" value="TDW96378.1"/>
    <property type="molecule type" value="Genomic_DNA"/>
</dbReference>
<reference evidence="3 4" key="1">
    <citation type="submission" date="2019-03" db="EMBL/GenBank/DDBJ databases">
        <title>Genomic Encyclopedia of Type Strains, Phase IV (KMG-IV): sequencing the most valuable type-strain genomes for metagenomic binning, comparative biology and taxonomic classification.</title>
        <authorList>
            <person name="Goeker M."/>
        </authorList>
    </citation>
    <scope>NUCLEOTIDE SEQUENCE [LARGE SCALE GENOMIC DNA]</scope>
    <source>
        <strain evidence="3 4">DSM 100059</strain>
    </source>
</reference>
<dbReference type="PROSITE" id="PS51257">
    <property type="entry name" value="PROKAR_LIPOPROTEIN"/>
    <property type="match status" value="1"/>
</dbReference>
<evidence type="ECO:0000313" key="4">
    <source>
        <dbReference type="Proteomes" id="UP000294498"/>
    </source>
</evidence>
<dbReference type="InterPro" id="IPR000772">
    <property type="entry name" value="Ricin_B_lectin"/>
</dbReference>
<dbReference type="SMART" id="SM00458">
    <property type="entry name" value="RICIN"/>
    <property type="match status" value="1"/>
</dbReference>
<protein>
    <submittedName>
        <fullName evidence="3">Ricin-type beta-trefoil lectin protein</fullName>
    </submittedName>
</protein>
<proteinExistence type="predicted"/>
<dbReference type="Pfam" id="PF14200">
    <property type="entry name" value="RicinB_lectin_2"/>
    <property type="match status" value="2"/>
</dbReference>
<dbReference type="CDD" id="cd00161">
    <property type="entry name" value="beta-trefoil_Ricin-like"/>
    <property type="match status" value="1"/>
</dbReference>
<dbReference type="RefSeq" id="WP_133996708.1">
    <property type="nucleotide sequence ID" value="NZ_SODV01000002.1"/>
</dbReference>
<dbReference type="AlphaFoldDB" id="A0A4R8DG86"/>
<dbReference type="Gene3D" id="2.80.10.50">
    <property type="match status" value="1"/>
</dbReference>
<keyword evidence="3" id="KW-0430">Lectin</keyword>
<gene>
    <name evidence="3" type="ORF">EDB95_4206</name>
</gene>
<keyword evidence="4" id="KW-1185">Reference proteome</keyword>
<dbReference type="SUPFAM" id="SSF51445">
    <property type="entry name" value="(Trans)glycosidases"/>
    <property type="match status" value="1"/>
</dbReference>
<dbReference type="GO" id="GO:0030246">
    <property type="term" value="F:carbohydrate binding"/>
    <property type="evidence" value="ECO:0007669"/>
    <property type="project" value="UniProtKB-KW"/>
</dbReference>
<evidence type="ECO:0000259" key="2">
    <source>
        <dbReference type="SMART" id="SM00458"/>
    </source>
</evidence>
<feature type="domain" description="Ricin B lectin" evidence="2">
    <location>
        <begin position="349"/>
        <end position="482"/>
    </location>
</feature>
<evidence type="ECO:0000313" key="3">
    <source>
        <dbReference type="EMBL" id="TDW96378.1"/>
    </source>
</evidence>
<keyword evidence="1" id="KW-0732">Signal</keyword>
<sequence>MKRLIFLLAAGTGLLLSGCAKKELATSKLSAQASFASTPTNTNNLRGINWADPNGNDASGRVVTPSGLTSTMTATAAAAVGTRIADSLLAAGGTTIRMPITPLTASNSTYWPVYQAAINAVVSAGCNVILCYWPISVHHVPDTTQWYTMWKTVDAVYRNNASVYYEPINEPVDYSAANLVNLYATYLDTLTSPSWKCILDGTGYAANVTAVGADSRLTSQYLGIHCYWWFYGSYNVWSSYYNIVSGDVGSYASRTVMTEIGVETFRNISFWWQWNTGVYVDQAFITGGLAYTRDNSMGSIAWSGVNDTDTYRWYMSNTNLIEVNPGCANMFRWAWQTTVPAKWEGPIADGTYKLLNRASGLYLDNLGSTADSAVVAQWASSSSSNQQWNVSYTAGYYTLACATGQNCLDVAGNTTDGSYVEQLTLSNSTTQRWTLVSVGSGYYKIVNLATGKCLDTGGGTTNGSSMQQWYSGSSYNQQWQLIKQ</sequence>
<dbReference type="Proteomes" id="UP000294498">
    <property type="component" value="Unassembled WGS sequence"/>
</dbReference>
<organism evidence="3 4">
    <name type="scientific">Dinghuibacter silviterrae</name>
    <dbReference type="NCBI Taxonomy" id="1539049"/>
    <lineage>
        <taxon>Bacteria</taxon>
        <taxon>Pseudomonadati</taxon>
        <taxon>Bacteroidota</taxon>
        <taxon>Chitinophagia</taxon>
        <taxon>Chitinophagales</taxon>
        <taxon>Chitinophagaceae</taxon>
        <taxon>Dinghuibacter</taxon>
    </lineage>
</organism>
<evidence type="ECO:0000256" key="1">
    <source>
        <dbReference type="SAM" id="SignalP"/>
    </source>
</evidence>
<comment type="caution">
    <text evidence="3">The sequence shown here is derived from an EMBL/GenBank/DDBJ whole genome shotgun (WGS) entry which is preliminary data.</text>
</comment>
<dbReference type="SUPFAM" id="SSF50370">
    <property type="entry name" value="Ricin B-like lectins"/>
    <property type="match status" value="1"/>
</dbReference>
<dbReference type="InterPro" id="IPR017853">
    <property type="entry name" value="GH"/>
</dbReference>
<dbReference type="Gene3D" id="3.20.20.80">
    <property type="entry name" value="Glycosidases"/>
    <property type="match status" value="1"/>
</dbReference>
<accession>A0A4R8DG86</accession>
<dbReference type="PROSITE" id="PS50231">
    <property type="entry name" value="RICIN_B_LECTIN"/>
    <property type="match status" value="1"/>
</dbReference>
<dbReference type="InterPro" id="IPR035992">
    <property type="entry name" value="Ricin_B-like_lectins"/>
</dbReference>
<name>A0A4R8DG86_9BACT</name>
<feature type="signal peptide" evidence="1">
    <location>
        <begin position="1"/>
        <end position="22"/>
    </location>
</feature>
<feature type="chain" id="PRO_5020777528" evidence="1">
    <location>
        <begin position="23"/>
        <end position="484"/>
    </location>
</feature>
<dbReference type="OrthoDB" id="273314at2"/>